<dbReference type="EMBL" id="CASHTH010002087">
    <property type="protein sequence ID" value="CAI8024621.1"/>
    <property type="molecule type" value="Genomic_DNA"/>
</dbReference>
<feature type="transmembrane region" description="Helical" evidence="2">
    <location>
        <begin position="230"/>
        <end position="249"/>
    </location>
</feature>
<evidence type="ECO:0000313" key="4">
    <source>
        <dbReference type="EMBL" id="CAI8024621.1"/>
    </source>
</evidence>
<comment type="caution">
    <text evidence="4">The sequence shown here is derived from an EMBL/GenBank/DDBJ whole genome shotgun (WGS) entry which is preliminary data.</text>
</comment>
<keyword evidence="2" id="KW-1133">Transmembrane helix</keyword>
<evidence type="ECO:0000313" key="5">
    <source>
        <dbReference type="Proteomes" id="UP001174909"/>
    </source>
</evidence>
<feature type="transmembrane region" description="Helical" evidence="2">
    <location>
        <begin position="109"/>
        <end position="129"/>
    </location>
</feature>
<feature type="transmembrane region" description="Helical" evidence="2">
    <location>
        <begin position="52"/>
        <end position="70"/>
    </location>
</feature>
<proteinExistence type="predicted"/>
<feature type="transmembrane region" description="Helical" evidence="2">
    <location>
        <begin position="333"/>
        <end position="355"/>
    </location>
</feature>
<keyword evidence="5" id="KW-1185">Reference proteome</keyword>
<reference evidence="4" key="1">
    <citation type="submission" date="2023-03" db="EMBL/GenBank/DDBJ databases">
        <authorList>
            <person name="Steffen K."/>
            <person name="Cardenas P."/>
        </authorList>
    </citation>
    <scope>NUCLEOTIDE SEQUENCE</scope>
</reference>
<accession>A0AA35S9V5</accession>
<organism evidence="4 5">
    <name type="scientific">Geodia barretti</name>
    <name type="common">Barrett's horny sponge</name>
    <dbReference type="NCBI Taxonomy" id="519541"/>
    <lineage>
        <taxon>Eukaryota</taxon>
        <taxon>Metazoa</taxon>
        <taxon>Porifera</taxon>
        <taxon>Demospongiae</taxon>
        <taxon>Heteroscleromorpha</taxon>
        <taxon>Tetractinellida</taxon>
        <taxon>Astrophorina</taxon>
        <taxon>Geodiidae</taxon>
        <taxon>Geodia</taxon>
    </lineage>
</organism>
<feature type="chain" id="PRO_5041469011" evidence="3">
    <location>
        <begin position="20"/>
        <end position="466"/>
    </location>
</feature>
<feature type="transmembrane region" description="Helical" evidence="2">
    <location>
        <begin position="261"/>
        <end position="280"/>
    </location>
</feature>
<dbReference type="GO" id="GO:0005794">
    <property type="term" value="C:Golgi apparatus"/>
    <property type="evidence" value="ECO:0007669"/>
    <property type="project" value="TreeGrafter"/>
</dbReference>
<evidence type="ECO:0000256" key="1">
    <source>
        <dbReference type="SAM" id="MobiDB-lite"/>
    </source>
</evidence>
<name>A0AA35S9V5_GEOBA</name>
<feature type="region of interest" description="Disordered" evidence="1">
    <location>
        <begin position="430"/>
        <end position="466"/>
    </location>
</feature>
<feature type="transmembrane region" description="Helical" evidence="2">
    <location>
        <begin position="141"/>
        <end position="173"/>
    </location>
</feature>
<dbReference type="PANTHER" id="PTHR34391:SF1">
    <property type="entry name" value="UPF0658 GOLGI APPARATUS MEMBRANE PROTEIN C1952.10C-RELATED"/>
    <property type="match status" value="1"/>
</dbReference>
<gene>
    <name evidence="4" type="ORF">GBAR_LOCUS14297</name>
</gene>
<sequence length="466" mass="52715">MRLTLLALALATLLVASSAYPAKRERVHYPQPDMADGQAERAYYPYPEPARVQPALILGLQVAIAVLGNFRGDRLSQYVDCFERSIGYDSSTELPANITFPTFGRDKEVYVYFFISLVLYNFALCIYALKVHNIVEVYMFLVINLLAIGYAGVQGFLLIVFTVVFVVMSRFIYVEFGWKIYTRVGCNSDLRWYYRVYEVVMSGVKLLILFMLIFLLSQCILLLYVDENNINYEFWVVIFALVPFALAAFPLTRFIVRREHILGSIGLIVTDIAVIAYNAYKIFRYATRSCPLCQEQVSDVEDEVRYIEAQLSTNSSSSTVREIVDRIEQFEHLVLLGVVNLVIAVLVLLVFLYLLKQYRKGLKEYFVSQSSGKGGLCSCCSSRQGAYDIADGGRRPRGVFLNLRKVAHDWSEGRKPSVTRSSNLVPEFGMAEPDFRDAPPTTGDVGSSLSNRSRAAPVRKVTIQED</sequence>
<keyword evidence="3" id="KW-0732">Signal</keyword>
<dbReference type="Proteomes" id="UP001174909">
    <property type="component" value="Unassembled WGS sequence"/>
</dbReference>
<dbReference type="AlphaFoldDB" id="A0AA35S9V5"/>
<feature type="signal peptide" evidence="3">
    <location>
        <begin position="1"/>
        <end position="19"/>
    </location>
</feature>
<evidence type="ECO:0000256" key="3">
    <source>
        <dbReference type="SAM" id="SignalP"/>
    </source>
</evidence>
<evidence type="ECO:0000256" key="2">
    <source>
        <dbReference type="SAM" id="Phobius"/>
    </source>
</evidence>
<keyword evidence="2" id="KW-0812">Transmembrane</keyword>
<feature type="compositionally biased region" description="Polar residues" evidence="1">
    <location>
        <begin position="444"/>
        <end position="453"/>
    </location>
</feature>
<feature type="transmembrane region" description="Helical" evidence="2">
    <location>
        <begin position="204"/>
        <end position="224"/>
    </location>
</feature>
<keyword evidence="2" id="KW-0472">Membrane</keyword>
<dbReference type="InterPro" id="IPR040410">
    <property type="entry name" value="UPF0658_Golgi"/>
</dbReference>
<dbReference type="PANTHER" id="PTHR34391">
    <property type="entry name" value="UPF0658 GOLGI APPARATUS MEMBRANE PROTEIN C1952.10C-RELATED"/>
    <property type="match status" value="1"/>
</dbReference>
<protein>
    <submittedName>
        <fullName evidence="4">Uncharacterized protein</fullName>
    </submittedName>
</protein>